<reference evidence="14" key="1">
    <citation type="journal article" date="2020" name="Stud. Mycol.">
        <title>101 Dothideomycetes genomes: a test case for predicting lifestyles and emergence of pathogens.</title>
        <authorList>
            <person name="Haridas S."/>
            <person name="Albert R."/>
            <person name="Binder M."/>
            <person name="Bloem J."/>
            <person name="Labutti K."/>
            <person name="Salamov A."/>
            <person name="Andreopoulos B."/>
            <person name="Baker S."/>
            <person name="Barry K."/>
            <person name="Bills G."/>
            <person name="Bluhm B."/>
            <person name="Cannon C."/>
            <person name="Castanera R."/>
            <person name="Culley D."/>
            <person name="Daum C."/>
            <person name="Ezra D."/>
            <person name="Gonzalez J."/>
            <person name="Henrissat B."/>
            <person name="Kuo A."/>
            <person name="Liang C."/>
            <person name="Lipzen A."/>
            <person name="Lutzoni F."/>
            <person name="Magnuson J."/>
            <person name="Mondo S."/>
            <person name="Nolan M."/>
            <person name="Ohm R."/>
            <person name="Pangilinan J."/>
            <person name="Park H.-J."/>
            <person name="Ramirez L."/>
            <person name="Alfaro M."/>
            <person name="Sun H."/>
            <person name="Tritt A."/>
            <person name="Yoshinaga Y."/>
            <person name="Zwiers L.-H."/>
            <person name="Turgeon B."/>
            <person name="Goodwin S."/>
            <person name="Spatafora J."/>
            <person name="Crous P."/>
            <person name="Grigoriev I."/>
        </authorList>
    </citation>
    <scope>NUCLEOTIDE SEQUENCE</scope>
    <source>
        <strain evidence="14">CBS 109.77</strain>
    </source>
</reference>
<dbReference type="EMBL" id="MU001822">
    <property type="protein sequence ID" value="KAF2796776.1"/>
    <property type="molecule type" value="Genomic_DNA"/>
</dbReference>
<protein>
    <submittedName>
        <fullName evidence="14">Putative cytochrome P450</fullName>
    </submittedName>
</protein>
<dbReference type="GO" id="GO:0020037">
    <property type="term" value="F:heme binding"/>
    <property type="evidence" value="ECO:0007669"/>
    <property type="project" value="InterPro"/>
</dbReference>
<keyword evidence="11 13" id="KW-0472">Membrane</keyword>
<organism evidence="14 15">
    <name type="scientific">Melanomma pulvis-pyrius CBS 109.77</name>
    <dbReference type="NCBI Taxonomy" id="1314802"/>
    <lineage>
        <taxon>Eukaryota</taxon>
        <taxon>Fungi</taxon>
        <taxon>Dikarya</taxon>
        <taxon>Ascomycota</taxon>
        <taxon>Pezizomycotina</taxon>
        <taxon>Dothideomycetes</taxon>
        <taxon>Pleosporomycetidae</taxon>
        <taxon>Pleosporales</taxon>
        <taxon>Melanommataceae</taxon>
        <taxon>Melanomma</taxon>
    </lineage>
</organism>
<dbReference type="PRINTS" id="PR00385">
    <property type="entry name" value="P450"/>
</dbReference>
<dbReference type="GO" id="GO:0005506">
    <property type="term" value="F:iron ion binding"/>
    <property type="evidence" value="ECO:0007669"/>
    <property type="project" value="InterPro"/>
</dbReference>
<comment type="similarity">
    <text evidence="3">Belongs to the cytochrome P450 family.</text>
</comment>
<dbReference type="PANTHER" id="PTHR24305">
    <property type="entry name" value="CYTOCHROME P450"/>
    <property type="match status" value="1"/>
</dbReference>
<dbReference type="SUPFAM" id="SSF48264">
    <property type="entry name" value="Cytochrome P450"/>
    <property type="match status" value="1"/>
</dbReference>
<dbReference type="PANTHER" id="PTHR24305:SF210">
    <property type="entry name" value="CYTOCHROME P450 MONOOXYGENASE ASQL-RELATED"/>
    <property type="match status" value="1"/>
</dbReference>
<feature type="transmembrane region" description="Helical" evidence="13">
    <location>
        <begin position="6"/>
        <end position="29"/>
    </location>
</feature>
<evidence type="ECO:0000256" key="1">
    <source>
        <dbReference type="ARBA" id="ARBA00001971"/>
    </source>
</evidence>
<keyword evidence="15" id="KW-1185">Reference proteome</keyword>
<keyword evidence="10" id="KW-0503">Monooxygenase</keyword>
<keyword evidence="8" id="KW-0560">Oxidoreductase</keyword>
<sequence length="510" mass="57905">MFSSGWLVYLGCGLPLLWILVIVVQNVFFHPLSSFPGPLLARASLLWRFWSTLGGTFHKDLYKIHDRYGPVVRISPNELSFASLGSWKDIYGFPTHGQDPMIKSNFYKLLRSGFDSGCIGCEQNPDEHRRMKSSLSAAFSTKALLEQEYIVNRVIDSFVDKIGSEVKAKGHVDMAKWFEMMAFDLMGEMTFGESFQCIENGERHSWIKLILDHLFFVTVADNLRRLAIFNTFAMYLAPLVNIVQKEHIQFTREKVRRRLESKSPRKDFVTNLVSKVDSGEISIEELSAHSSTLIIAGGETVASSMSGLLFCLLSPSSAKSYSILRQEVRSRFSKYSDIDFMSIQKLPYLQAVIKEGLRTFSNGHPLPRVCPGRRIDGVWVPAGTEVYTSPWPVNHNPEYFTRPLEFLPERWLDSSRENSEFTADILNASQPFQLGPRGCLGRNFAMMEISLSLAKLVWKYDLELANPNDDWADHVKIHVLWWKPELAIRVTDVAGSLDTIEDVNGVQGLI</sequence>
<dbReference type="PRINTS" id="PR00463">
    <property type="entry name" value="EP450I"/>
</dbReference>
<evidence type="ECO:0000256" key="10">
    <source>
        <dbReference type="ARBA" id="ARBA00023033"/>
    </source>
</evidence>
<dbReference type="FunFam" id="1.10.630.10:FF:000158">
    <property type="entry name" value="Cytochrome P450, putative (Eurofung)"/>
    <property type="match status" value="1"/>
</dbReference>
<dbReference type="GO" id="GO:0004497">
    <property type="term" value="F:monooxygenase activity"/>
    <property type="evidence" value="ECO:0007669"/>
    <property type="project" value="UniProtKB-KW"/>
</dbReference>
<dbReference type="AlphaFoldDB" id="A0A6A6XJR9"/>
<dbReference type="InterPro" id="IPR050121">
    <property type="entry name" value="Cytochrome_P450_monoxygenase"/>
</dbReference>
<evidence type="ECO:0000256" key="3">
    <source>
        <dbReference type="ARBA" id="ARBA00010617"/>
    </source>
</evidence>
<name>A0A6A6XJR9_9PLEO</name>
<keyword evidence="9 12" id="KW-0408">Iron</keyword>
<evidence type="ECO:0000313" key="14">
    <source>
        <dbReference type="EMBL" id="KAF2796776.1"/>
    </source>
</evidence>
<keyword evidence="7 13" id="KW-1133">Transmembrane helix</keyword>
<comment type="cofactor">
    <cofactor evidence="1 12">
        <name>heme</name>
        <dbReference type="ChEBI" id="CHEBI:30413"/>
    </cofactor>
</comment>
<dbReference type="GO" id="GO:0016705">
    <property type="term" value="F:oxidoreductase activity, acting on paired donors, with incorporation or reduction of molecular oxygen"/>
    <property type="evidence" value="ECO:0007669"/>
    <property type="project" value="InterPro"/>
</dbReference>
<evidence type="ECO:0000256" key="11">
    <source>
        <dbReference type="ARBA" id="ARBA00023136"/>
    </source>
</evidence>
<evidence type="ECO:0000256" key="6">
    <source>
        <dbReference type="ARBA" id="ARBA00022723"/>
    </source>
</evidence>
<evidence type="ECO:0000256" key="2">
    <source>
        <dbReference type="ARBA" id="ARBA00004370"/>
    </source>
</evidence>
<evidence type="ECO:0000256" key="8">
    <source>
        <dbReference type="ARBA" id="ARBA00023002"/>
    </source>
</evidence>
<keyword evidence="4 12" id="KW-0349">Heme</keyword>
<dbReference type="Pfam" id="PF00067">
    <property type="entry name" value="p450"/>
    <property type="match status" value="1"/>
</dbReference>
<evidence type="ECO:0000256" key="12">
    <source>
        <dbReference type="PIRSR" id="PIRSR602401-1"/>
    </source>
</evidence>
<keyword evidence="5 13" id="KW-0812">Transmembrane</keyword>
<accession>A0A6A6XJR9</accession>
<dbReference type="Gene3D" id="1.10.630.10">
    <property type="entry name" value="Cytochrome P450"/>
    <property type="match status" value="1"/>
</dbReference>
<feature type="binding site" description="axial binding residue" evidence="12">
    <location>
        <position position="439"/>
    </location>
    <ligand>
        <name>heme</name>
        <dbReference type="ChEBI" id="CHEBI:30413"/>
    </ligand>
    <ligandPart>
        <name>Fe</name>
        <dbReference type="ChEBI" id="CHEBI:18248"/>
    </ligandPart>
</feature>
<dbReference type="Proteomes" id="UP000799757">
    <property type="component" value="Unassembled WGS sequence"/>
</dbReference>
<keyword evidence="6 12" id="KW-0479">Metal-binding</keyword>
<dbReference type="InterPro" id="IPR002401">
    <property type="entry name" value="Cyt_P450_E_grp-I"/>
</dbReference>
<proteinExistence type="inferred from homology"/>
<evidence type="ECO:0000256" key="5">
    <source>
        <dbReference type="ARBA" id="ARBA00022692"/>
    </source>
</evidence>
<evidence type="ECO:0000256" key="13">
    <source>
        <dbReference type="SAM" id="Phobius"/>
    </source>
</evidence>
<dbReference type="GO" id="GO:0016020">
    <property type="term" value="C:membrane"/>
    <property type="evidence" value="ECO:0007669"/>
    <property type="project" value="UniProtKB-SubCell"/>
</dbReference>
<evidence type="ECO:0000256" key="4">
    <source>
        <dbReference type="ARBA" id="ARBA00022617"/>
    </source>
</evidence>
<dbReference type="CDD" id="cd11058">
    <property type="entry name" value="CYP60B-like"/>
    <property type="match status" value="1"/>
</dbReference>
<comment type="subcellular location">
    <subcellularLocation>
        <location evidence="2">Membrane</location>
    </subcellularLocation>
</comment>
<gene>
    <name evidence="14" type="ORF">K505DRAFT_270702</name>
</gene>
<evidence type="ECO:0000256" key="9">
    <source>
        <dbReference type="ARBA" id="ARBA00023004"/>
    </source>
</evidence>
<evidence type="ECO:0000256" key="7">
    <source>
        <dbReference type="ARBA" id="ARBA00022989"/>
    </source>
</evidence>
<dbReference type="InterPro" id="IPR036396">
    <property type="entry name" value="Cyt_P450_sf"/>
</dbReference>
<evidence type="ECO:0000313" key="15">
    <source>
        <dbReference type="Proteomes" id="UP000799757"/>
    </source>
</evidence>
<dbReference type="InterPro" id="IPR001128">
    <property type="entry name" value="Cyt_P450"/>
</dbReference>
<dbReference type="OrthoDB" id="1470350at2759"/>